<dbReference type="GO" id="GO:0003677">
    <property type="term" value="F:DNA binding"/>
    <property type="evidence" value="ECO:0007669"/>
    <property type="project" value="InterPro"/>
</dbReference>
<dbReference type="Proteomes" id="UP000316371">
    <property type="component" value="Unassembled WGS sequence"/>
</dbReference>
<reference evidence="4 5" key="1">
    <citation type="submission" date="2019-07" db="EMBL/GenBank/DDBJ databases">
        <title>Novel species of Flavobacterium.</title>
        <authorList>
            <person name="Liu Q."/>
            <person name="Xin Y.-H."/>
        </authorList>
    </citation>
    <scope>NUCLEOTIDE SEQUENCE [LARGE SCALE GENOMIC DNA]</scope>
    <source>
        <strain evidence="4 5">LB1R34</strain>
    </source>
</reference>
<organism evidence="4 5">
    <name type="scientific">Flavobacterium restrictum</name>
    <dbReference type="NCBI Taxonomy" id="2594428"/>
    <lineage>
        <taxon>Bacteria</taxon>
        <taxon>Pseudomonadati</taxon>
        <taxon>Bacteroidota</taxon>
        <taxon>Flavobacteriia</taxon>
        <taxon>Flavobacteriales</taxon>
        <taxon>Flavobacteriaceae</taxon>
        <taxon>Flavobacterium</taxon>
    </lineage>
</organism>
<proteinExistence type="predicted"/>
<evidence type="ECO:0000256" key="2">
    <source>
        <dbReference type="SAM" id="Phobius"/>
    </source>
</evidence>
<dbReference type="RefSeq" id="WP_144254828.1">
    <property type="nucleotide sequence ID" value="NZ_VJZT01000001.1"/>
</dbReference>
<gene>
    <name evidence="4" type="ORF">FNW21_00815</name>
</gene>
<keyword evidence="2" id="KW-1133">Transmembrane helix</keyword>
<feature type="coiled-coil region" evidence="1">
    <location>
        <begin position="736"/>
        <end position="763"/>
    </location>
</feature>
<dbReference type="EMBL" id="VJZT01000001">
    <property type="protein sequence ID" value="TRX42904.1"/>
    <property type="molecule type" value="Genomic_DNA"/>
</dbReference>
<protein>
    <submittedName>
        <fullName evidence="4">Histidine kinase</fullName>
    </submittedName>
</protein>
<keyword evidence="2" id="KW-0472">Membrane</keyword>
<evidence type="ECO:0000259" key="3">
    <source>
        <dbReference type="Pfam" id="PF00196"/>
    </source>
</evidence>
<feature type="domain" description="HTH luxR-type" evidence="3">
    <location>
        <begin position="857"/>
        <end position="904"/>
    </location>
</feature>
<keyword evidence="2" id="KW-0812">Transmembrane</keyword>
<dbReference type="GO" id="GO:0006355">
    <property type="term" value="P:regulation of DNA-templated transcription"/>
    <property type="evidence" value="ECO:0007669"/>
    <property type="project" value="InterPro"/>
</dbReference>
<dbReference type="InterPro" id="IPR011047">
    <property type="entry name" value="Quinoprotein_ADH-like_sf"/>
</dbReference>
<evidence type="ECO:0000256" key="1">
    <source>
        <dbReference type="SAM" id="Coils"/>
    </source>
</evidence>
<dbReference type="SUPFAM" id="SSF46894">
    <property type="entry name" value="C-terminal effector domain of the bipartite response regulators"/>
    <property type="match status" value="1"/>
</dbReference>
<name>A0A553ECX7_9FLAO</name>
<feature type="transmembrane region" description="Helical" evidence="2">
    <location>
        <begin position="706"/>
        <end position="728"/>
    </location>
</feature>
<keyword evidence="4" id="KW-0808">Transferase</keyword>
<dbReference type="AlphaFoldDB" id="A0A553ECX7"/>
<keyword evidence="5" id="KW-1185">Reference proteome</keyword>
<keyword evidence="1" id="KW-0175">Coiled coil</keyword>
<dbReference type="OrthoDB" id="1090267at2"/>
<sequence length="914" mass="105764">MTLQQLRFFVLLFISLPVFSQELLPFVENYNKSNYQGDNQIWNVAQGNDKAMYFANNYYFLRYDGVKWEKYSLPNKTIIRSVMADGNLIYSGSYKEFGYWFRKEGKMHYVSLSNKNKVFEDKDNEEIWKIFKFKKSIFFQSFNQIFEFDGQKITTTKFPFLISYCFPVADHLYVASVEKGVYELTNHKVVPVVGLSLLEKNVIHSIQKFQDKTYFFTRENGVFVLQNKILKPWNAPLNTILKTANINVTLFTKNEKLVIGTANKGLYIYDLKTNTYQNINRNNVLMNNSVLSIGLDKENDLWLGLDNGIAHIEVNSPIALFYDSSGDLGSVYSVATTANGYLMASNHGIFKYEAKKLSLLPNAQGQAWNISKIKNTFLIGHNEGTFTYQNGVLTKLNSVSGGWNLNKSSINSVYFQANYNGVFMYNDESNLEKITLINNLQKPIKYVAQNTKNEIWAADNYRGLYRVVLNDQNQTLQVTNITQQGKITNDFGVKIFGFRNEILFLIHGSWYTYNSLTNQLEKNALFNTNFKNVSDIVAIDAANFMVLQQGLLYHVAATDQTFTRTLIQEKYYKGKIINDNLRVFKNDNTYLLNLDDGFISLPLHYAKIPKTNLKIELYNEGKLVPNNSKIRFNTELTINVITGIYGATSPNLTYKINGSKDFLPIINGLLVLNTLTSGTYAVTIYDHDGLHYNTVANFQFTVANPWYFSFWMILLYLVLIGCILYLYYKWNKMRYIQKLELREEELKHQKKILEIELKTENDLNTKQYEKHILELELQTKSSEITGKSLSIAKQSEMIENINSILDSESDFNKLKSEIKKAIKINAVNKHEWETFETNLSQINNEFTVNLTKKYPNLTPKDIKLCIYLKMNLSSKEIAPMMNISFRGVELHRYRLRKKLNLTQEENLSKFLVSV</sequence>
<accession>A0A553ECX7</accession>
<dbReference type="InterPro" id="IPR016032">
    <property type="entry name" value="Sig_transdc_resp-reg_C-effctor"/>
</dbReference>
<dbReference type="SUPFAM" id="SSF50998">
    <property type="entry name" value="Quinoprotein alcohol dehydrogenase-like"/>
    <property type="match status" value="1"/>
</dbReference>
<evidence type="ECO:0000313" key="4">
    <source>
        <dbReference type="EMBL" id="TRX42904.1"/>
    </source>
</evidence>
<dbReference type="SUPFAM" id="SSF63829">
    <property type="entry name" value="Calcium-dependent phosphotriesterase"/>
    <property type="match status" value="1"/>
</dbReference>
<dbReference type="GO" id="GO:0016301">
    <property type="term" value="F:kinase activity"/>
    <property type="evidence" value="ECO:0007669"/>
    <property type="project" value="UniProtKB-KW"/>
</dbReference>
<dbReference type="InterPro" id="IPR036388">
    <property type="entry name" value="WH-like_DNA-bd_sf"/>
</dbReference>
<keyword evidence="4" id="KW-0418">Kinase</keyword>
<dbReference type="Pfam" id="PF00196">
    <property type="entry name" value="GerE"/>
    <property type="match status" value="1"/>
</dbReference>
<dbReference type="Gene3D" id="1.10.10.10">
    <property type="entry name" value="Winged helix-like DNA-binding domain superfamily/Winged helix DNA-binding domain"/>
    <property type="match status" value="1"/>
</dbReference>
<dbReference type="InterPro" id="IPR015943">
    <property type="entry name" value="WD40/YVTN_repeat-like_dom_sf"/>
</dbReference>
<dbReference type="Gene3D" id="2.130.10.10">
    <property type="entry name" value="YVTN repeat-like/Quinoprotein amine dehydrogenase"/>
    <property type="match status" value="1"/>
</dbReference>
<dbReference type="InterPro" id="IPR000792">
    <property type="entry name" value="Tscrpt_reg_LuxR_C"/>
</dbReference>
<evidence type="ECO:0000313" key="5">
    <source>
        <dbReference type="Proteomes" id="UP000316371"/>
    </source>
</evidence>
<comment type="caution">
    <text evidence="4">The sequence shown here is derived from an EMBL/GenBank/DDBJ whole genome shotgun (WGS) entry which is preliminary data.</text>
</comment>